<sequence>MTSPQILASDCTGVRVRRLEGLWLGEAYFPDGVTKTTARAASPGQAWLDLADSLAGRPSPSKPWASDVDALAHTLDALAQSMGWAVTLAYNPADEVMSGEPPPLGRDELDVVGTHAMAHNDLYGALISALEHAAALEADPQATALRTSNLWRLFEAVTERAQQRVLRSAIDLGLLDVSIGSISELADGGKVLQGIAQMRPVKIAPGGVAEDWAVAVAQRWASNRRRHAEHRMRSTRLANAEIIAAAGLM</sequence>
<dbReference type="RefSeq" id="WP_377353785.1">
    <property type="nucleotide sequence ID" value="NZ_JBHTLQ010000026.1"/>
</dbReference>
<protein>
    <submittedName>
        <fullName evidence="1">Uncharacterized protein</fullName>
    </submittedName>
</protein>
<evidence type="ECO:0000313" key="2">
    <source>
        <dbReference type="Proteomes" id="UP001597216"/>
    </source>
</evidence>
<dbReference type="EMBL" id="JBHTLQ010000026">
    <property type="protein sequence ID" value="MFD1191353.1"/>
    <property type="molecule type" value="Genomic_DNA"/>
</dbReference>
<organism evidence="1 2">
    <name type="scientific">Phenylobacterium conjunctum</name>
    <dbReference type="NCBI Taxonomy" id="1298959"/>
    <lineage>
        <taxon>Bacteria</taxon>
        <taxon>Pseudomonadati</taxon>
        <taxon>Pseudomonadota</taxon>
        <taxon>Alphaproteobacteria</taxon>
        <taxon>Caulobacterales</taxon>
        <taxon>Caulobacteraceae</taxon>
        <taxon>Phenylobacterium</taxon>
    </lineage>
</organism>
<comment type="caution">
    <text evidence="1">The sequence shown here is derived from an EMBL/GenBank/DDBJ whole genome shotgun (WGS) entry which is preliminary data.</text>
</comment>
<reference evidence="2" key="1">
    <citation type="journal article" date="2019" name="Int. J. Syst. Evol. Microbiol.">
        <title>The Global Catalogue of Microorganisms (GCM) 10K type strain sequencing project: providing services to taxonomists for standard genome sequencing and annotation.</title>
        <authorList>
            <consortium name="The Broad Institute Genomics Platform"/>
            <consortium name="The Broad Institute Genome Sequencing Center for Infectious Disease"/>
            <person name="Wu L."/>
            <person name="Ma J."/>
        </authorList>
    </citation>
    <scope>NUCLEOTIDE SEQUENCE [LARGE SCALE GENOMIC DNA]</scope>
    <source>
        <strain evidence="2">CCUG 55074</strain>
    </source>
</reference>
<gene>
    <name evidence="1" type="ORF">ACFQ27_12250</name>
</gene>
<proteinExistence type="predicted"/>
<evidence type="ECO:0000313" key="1">
    <source>
        <dbReference type="EMBL" id="MFD1191353.1"/>
    </source>
</evidence>
<name>A0ABW3T3F8_9CAUL</name>
<accession>A0ABW3T3F8</accession>
<keyword evidence="2" id="KW-1185">Reference proteome</keyword>
<dbReference type="Proteomes" id="UP001597216">
    <property type="component" value="Unassembled WGS sequence"/>
</dbReference>